<reference evidence="7" key="1">
    <citation type="submission" date="2022-11" db="EMBL/GenBank/DDBJ databases">
        <authorList>
            <person name="Petersen C."/>
        </authorList>
    </citation>
    <scope>NUCLEOTIDE SEQUENCE</scope>
    <source>
        <strain evidence="7">IBT 21917</strain>
    </source>
</reference>
<comment type="caution">
    <text evidence="7">The sequence shown here is derived from an EMBL/GenBank/DDBJ whole genome shotgun (WGS) entry which is preliminary data.</text>
</comment>
<dbReference type="AlphaFoldDB" id="A0A9W9LWP6"/>
<dbReference type="GO" id="GO:0005783">
    <property type="term" value="C:endoplasmic reticulum"/>
    <property type="evidence" value="ECO:0007669"/>
    <property type="project" value="TreeGrafter"/>
</dbReference>
<keyword evidence="4" id="KW-0560">Oxidoreductase</keyword>
<reference evidence="7" key="2">
    <citation type="journal article" date="2023" name="IMA Fungus">
        <title>Comparative genomic study of the Penicillium genus elucidates a diverse pangenome and 15 lateral gene transfer events.</title>
        <authorList>
            <person name="Petersen C."/>
            <person name="Sorensen T."/>
            <person name="Nielsen M.R."/>
            <person name="Sondergaard T.E."/>
            <person name="Sorensen J.L."/>
            <person name="Fitzpatrick D.A."/>
            <person name="Frisvad J.C."/>
            <person name="Nielsen K.L."/>
        </authorList>
    </citation>
    <scope>NUCLEOTIDE SEQUENCE</scope>
    <source>
        <strain evidence="7">IBT 21917</strain>
    </source>
</reference>
<keyword evidence="3" id="KW-0223">Dioxygenase</keyword>
<evidence type="ECO:0000256" key="2">
    <source>
        <dbReference type="ARBA" id="ARBA00022723"/>
    </source>
</evidence>
<evidence type="ECO:0000256" key="1">
    <source>
        <dbReference type="ARBA" id="ARBA00001961"/>
    </source>
</evidence>
<dbReference type="GO" id="GO:0004656">
    <property type="term" value="F:procollagen-proline 4-dioxygenase activity"/>
    <property type="evidence" value="ECO:0007669"/>
    <property type="project" value="TreeGrafter"/>
</dbReference>
<dbReference type="PANTHER" id="PTHR10869">
    <property type="entry name" value="PROLYL 4-HYDROXYLASE ALPHA SUBUNIT"/>
    <property type="match status" value="1"/>
</dbReference>
<dbReference type="InterPro" id="IPR045054">
    <property type="entry name" value="P4HA-like"/>
</dbReference>
<comment type="cofactor">
    <cofactor evidence="1">
        <name>L-ascorbate</name>
        <dbReference type="ChEBI" id="CHEBI:38290"/>
    </cofactor>
</comment>
<dbReference type="Proteomes" id="UP001146351">
    <property type="component" value="Unassembled WGS sequence"/>
</dbReference>
<dbReference type="OrthoDB" id="69177at2759"/>
<organism evidence="7 8">
    <name type="scientific">Penicillium capsulatum</name>
    <dbReference type="NCBI Taxonomy" id="69766"/>
    <lineage>
        <taxon>Eukaryota</taxon>
        <taxon>Fungi</taxon>
        <taxon>Dikarya</taxon>
        <taxon>Ascomycota</taxon>
        <taxon>Pezizomycotina</taxon>
        <taxon>Eurotiomycetes</taxon>
        <taxon>Eurotiomycetidae</taxon>
        <taxon>Eurotiales</taxon>
        <taxon>Aspergillaceae</taxon>
        <taxon>Penicillium</taxon>
    </lineage>
</organism>
<dbReference type="PANTHER" id="PTHR10869:SF241">
    <property type="entry name" value="FE2OG DIOXYGENASE DOMAIN-CONTAINING PROTEIN"/>
    <property type="match status" value="1"/>
</dbReference>
<dbReference type="Gene3D" id="2.60.120.620">
    <property type="entry name" value="q2cbj1_9rhob like domain"/>
    <property type="match status" value="1"/>
</dbReference>
<gene>
    <name evidence="7" type="ORF">N7492_003923</name>
</gene>
<sequence length="326" mass="36320">MKQPATTLSPNPRDSKITPVAMASFEIPDSFLRGPAHNATVHRLDFTQTTPPIPSFKNSFAAVIDNVMTEAECIELLRLAEESTQPTRPADSSQHASPAWERAMINAGGGRQVMSVDTRKSGRIILDSRELAQRILDRLMPFLHDFHIDHVHNMPTVTGLGPARRGEIYHVSRLNERLRFLRYEGGDYFRPHWDGCYLTPDETERSLFTVHLYLNGDGEQDMAELLPEIERAEKADGLVASDGEVDLMDVLDDGPGPDRPSTVHEKLLGGATSFTDGLSTTVGAVRVFPKTGSVLVFQQRDLLHSGDDVFRGVKYTMRTDIMYTSE</sequence>
<dbReference type="InterPro" id="IPR006620">
    <property type="entry name" value="Pro_4_hyd_alph"/>
</dbReference>
<keyword evidence="5" id="KW-0408">Iron</keyword>
<proteinExistence type="predicted"/>
<dbReference type="SMART" id="SM00702">
    <property type="entry name" value="P4Hc"/>
    <property type="match status" value="1"/>
</dbReference>
<dbReference type="GO" id="GO:0005506">
    <property type="term" value="F:iron ion binding"/>
    <property type="evidence" value="ECO:0007669"/>
    <property type="project" value="InterPro"/>
</dbReference>
<keyword evidence="2" id="KW-0479">Metal-binding</keyword>
<evidence type="ECO:0000313" key="8">
    <source>
        <dbReference type="Proteomes" id="UP001146351"/>
    </source>
</evidence>
<evidence type="ECO:0000256" key="3">
    <source>
        <dbReference type="ARBA" id="ARBA00022964"/>
    </source>
</evidence>
<feature type="domain" description="Prolyl 4-hydroxylase alpha subunit" evidence="6">
    <location>
        <begin position="59"/>
        <end position="322"/>
    </location>
</feature>
<protein>
    <submittedName>
        <fullName evidence="7">Prolyl 4-hydroxylase alpha subunit</fullName>
    </submittedName>
</protein>
<dbReference type="GO" id="GO:0031418">
    <property type="term" value="F:L-ascorbic acid binding"/>
    <property type="evidence" value="ECO:0007669"/>
    <property type="project" value="InterPro"/>
</dbReference>
<evidence type="ECO:0000313" key="7">
    <source>
        <dbReference type="EMBL" id="KAJ5180713.1"/>
    </source>
</evidence>
<evidence type="ECO:0000256" key="4">
    <source>
        <dbReference type="ARBA" id="ARBA00023002"/>
    </source>
</evidence>
<evidence type="ECO:0000259" key="6">
    <source>
        <dbReference type="SMART" id="SM00702"/>
    </source>
</evidence>
<evidence type="ECO:0000256" key="5">
    <source>
        <dbReference type="ARBA" id="ARBA00023004"/>
    </source>
</evidence>
<dbReference type="EMBL" id="JAPQKO010000002">
    <property type="protein sequence ID" value="KAJ5180713.1"/>
    <property type="molecule type" value="Genomic_DNA"/>
</dbReference>
<name>A0A9W9LWP6_9EURO</name>
<keyword evidence="8" id="KW-1185">Reference proteome</keyword>
<accession>A0A9W9LWP6</accession>